<proteinExistence type="predicted"/>
<feature type="transmembrane region" description="Helical" evidence="1">
    <location>
        <begin position="121"/>
        <end position="144"/>
    </location>
</feature>
<keyword evidence="1" id="KW-0472">Membrane</keyword>
<dbReference type="EMBL" id="BARV01016200">
    <property type="protein sequence ID" value="GAI24264.1"/>
    <property type="molecule type" value="Genomic_DNA"/>
</dbReference>
<dbReference type="AlphaFoldDB" id="X1P033"/>
<evidence type="ECO:0000313" key="2">
    <source>
        <dbReference type="EMBL" id="GAI24264.1"/>
    </source>
</evidence>
<accession>X1P033</accession>
<name>X1P033_9ZZZZ</name>
<comment type="caution">
    <text evidence="2">The sequence shown here is derived from an EMBL/GenBank/DDBJ whole genome shotgun (WGS) entry which is preliminary data.</text>
</comment>
<keyword evidence="1" id="KW-1133">Transmembrane helix</keyword>
<protein>
    <submittedName>
        <fullName evidence="2">Uncharacterized protein</fullName>
    </submittedName>
</protein>
<reference evidence="2" key="1">
    <citation type="journal article" date="2014" name="Front. Microbiol.">
        <title>High frequency of phylogenetically diverse reductive dehalogenase-homologous genes in deep subseafloor sedimentary metagenomes.</title>
        <authorList>
            <person name="Kawai M."/>
            <person name="Futagami T."/>
            <person name="Toyoda A."/>
            <person name="Takaki Y."/>
            <person name="Nishi S."/>
            <person name="Hori S."/>
            <person name="Arai W."/>
            <person name="Tsubouchi T."/>
            <person name="Morono Y."/>
            <person name="Uchiyama I."/>
            <person name="Ito T."/>
            <person name="Fujiyama A."/>
            <person name="Inagaki F."/>
            <person name="Takami H."/>
        </authorList>
    </citation>
    <scope>NUCLEOTIDE SEQUENCE</scope>
    <source>
        <strain evidence="2">Expedition CK06-06</strain>
    </source>
</reference>
<keyword evidence="1" id="KW-0812">Transmembrane</keyword>
<gene>
    <name evidence="2" type="ORF">S06H3_27860</name>
</gene>
<evidence type="ECO:0000256" key="1">
    <source>
        <dbReference type="SAM" id="Phobius"/>
    </source>
</evidence>
<organism evidence="2">
    <name type="scientific">marine sediment metagenome</name>
    <dbReference type="NCBI Taxonomy" id="412755"/>
    <lineage>
        <taxon>unclassified sequences</taxon>
        <taxon>metagenomes</taxon>
        <taxon>ecological metagenomes</taxon>
    </lineage>
</organism>
<sequence>MNQSSVLMNAESARVEHLRFIQDIIGRMARNSFAIKAASTTIVAALVAVALSANYLVAAFGGIPLVMFWLLDAFYLSQERLFRVLYNTVRRGPPPELGSEGYFSMDIKADRRPVRETLATMVTRTLLTFYVPLLTLLGLVALLARRG</sequence>
<feature type="transmembrane region" description="Helical" evidence="1">
    <location>
        <begin position="57"/>
        <end position="76"/>
    </location>
</feature>
<feature type="transmembrane region" description="Helical" evidence="1">
    <location>
        <begin position="33"/>
        <end position="51"/>
    </location>
</feature>